<accession>A0A835Z217</accession>
<evidence type="ECO:0000313" key="3">
    <source>
        <dbReference type="Proteomes" id="UP000664859"/>
    </source>
</evidence>
<evidence type="ECO:0000313" key="2">
    <source>
        <dbReference type="EMBL" id="KAG5185610.1"/>
    </source>
</evidence>
<dbReference type="EMBL" id="JAFCMP010000125">
    <property type="protein sequence ID" value="KAG5185610.1"/>
    <property type="molecule type" value="Genomic_DNA"/>
</dbReference>
<keyword evidence="3" id="KW-1185">Reference proteome</keyword>
<gene>
    <name evidence="2" type="ORF">JKP88DRAFT_311658</name>
</gene>
<evidence type="ECO:0000256" key="1">
    <source>
        <dbReference type="SAM" id="MobiDB-lite"/>
    </source>
</evidence>
<dbReference type="AlphaFoldDB" id="A0A835Z217"/>
<feature type="region of interest" description="Disordered" evidence="1">
    <location>
        <begin position="1"/>
        <end position="27"/>
    </location>
</feature>
<protein>
    <submittedName>
        <fullName evidence="2">Uncharacterized protein</fullName>
    </submittedName>
</protein>
<comment type="caution">
    <text evidence="2">The sequence shown here is derived from an EMBL/GenBank/DDBJ whole genome shotgun (WGS) entry which is preliminary data.</text>
</comment>
<sequence>MNKYASPAADRPRKRPRSDSTPRSAALKPRNLNKDSLEAHLADIDAGSFHDHLLVLVEGLEKAERFHGVFLVTADASKIGVKLKLRGGLAESVLTFVKPGDLVEVTDVRGERWGMTGELTGAATDVSSCRVVWRANSFILPDSGLAYEPRRAGAACLSDAPQIEALAKWARRAYPHLCAHAAATPSLQRAAPEALIRLADLSAIARAGDAPPLVRVRARCLGVWDETVRGEAGCSRRAAALLSDGPREADRARLSLRGDAAAAALRTLPRTGSSSSSGGAVFEVTRLEVCTSSGAAVVLASTARTAIVRLDEASVAAAAAGGQTRSPAAPAAAAAAAPGDGLHSTQLTPPAPMHTFASITSLLLARRAGRARVHAVVAGATLPAALHGSSGGGGSADIAAMLVGAGVAAAYAPWTIHLTDGTAAARSSGGGDGAAGRAAATLSAAVDDSAVTARLCCNVPPALAPRLPSAVTGCLRALAAGGDCAVVELLSWEEADENGVPLAGALRHSVTAMRLVAPDDDERAP</sequence>
<name>A0A835Z217_9STRA</name>
<proteinExistence type="predicted"/>
<reference evidence="2" key="1">
    <citation type="submission" date="2021-02" db="EMBL/GenBank/DDBJ databases">
        <title>First Annotated Genome of the Yellow-green Alga Tribonema minus.</title>
        <authorList>
            <person name="Mahan K.M."/>
        </authorList>
    </citation>
    <scope>NUCLEOTIDE SEQUENCE</scope>
    <source>
        <strain evidence="2">UTEX B ZZ1240</strain>
    </source>
</reference>
<dbReference type="Proteomes" id="UP000664859">
    <property type="component" value="Unassembled WGS sequence"/>
</dbReference>
<organism evidence="2 3">
    <name type="scientific">Tribonema minus</name>
    <dbReference type="NCBI Taxonomy" id="303371"/>
    <lineage>
        <taxon>Eukaryota</taxon>
        <taxon>Sar</taxon>
        <taxon>Stramenopiles</taxon>
        <taxon>Ochrophyta</taxon>
        <taxon>PX clade</taxon>
        <taxon>Xanthophyceae</taxon>
        <taxon>Tribonematales</taxon>
        <taxon>Tribonemataceae</taxon>
        <taxon>Tribonema</taxon>
    </lineage>
</organism>